<dbReference type="Proteomes" id="UP001310386">
    <property type="component" value="Unassembled WGS sequence"/>
</dbReference>
<protein>
    <submittedName>
        <fullName evidence="2">Uncharacterized protein</fullName>
    </submittedName>
</protein>
<evidence type="ECO:0000256" key="1">
    <source>
        <dbReference type="SAM" id="MobiDB-lite"/>
    </source>
</evidence>
<gene>
    <name evidence="2" type="ORF">VF724_05400</name>
</gene>
<keyword evidence="3" id="KW-1185">Reference proteome</keyword>
<proteinExistence type="predicted"/>
<sequence length="180" mass="20854">MSKNQVCPWCDTEIVWDEEIGPEENCPHCLNPLGDYRTVNVELDTDGEEETVRPDADLSFSGGQPERKAPEIQRSRTPLVVPDQDYVIKDQAKMRYEETVERYLESQDEVPECVQCREFMLYAGDRTVHGSEFRPFVPDGADEPFLQTPFVLRTFVCPSCFHVSFSLSDEDRLRVINNRW</sequence>
<reference evidence="2" key="1">
    <citation type="submission" date="2023-12" db="EMBL/GenBank/DDBJ databases">
        <title>Fervidustalea candida gen. nov., sp. nov., a novel member of the family Paenibacillaceae isolated from a geothermal area.</title>
        <authorList>
            <person name="Li W.-J."/>
            <person name="Jiao J.-Y."/>
            <person name="Chen Y."/>
        </authorList>
    </citation>
    <scope>NUCLEOTIDE SEQUENCE</scope>
    <source>
        <strain evidence="2">SYSU GA230002</strain>
    </source>
</reference>
<accession>A0ABU5ZF17</accession>
<dbReference type="EMBL" id="JAYJLD010000005">
    <property type="protein sequence ID" value="MEB3101094.1"/>
    <property type="molecule type" value="Genomic_DNA"/>
</dbReference>
<organism evidence="2 3">
    <name type="scientific">Ferviditalea candida</name>
    <dbReference type="NCBI Taxonomy" id="3108399"/>
    <lineage>
        <taxon>Bacteria</taxon>
        <taxon>Bacillati</taxon>
        <taxon>Bacillota</taxon>
        <taxon>Bacilli</taxon>
        <taxon>Bacillales</taxon>
        <taxon>Paenibacillaceae</taxon>
        <taxon>Ferviditalea</taxon>
    </lineage>
</organism>
<evidence type="ECO:0000313" key="2">
    <source>
        <dbReference type="EMBL" id="MEB3101094.1"/>
    </source>
</evidence>
<name>A0ABU5ZF17_9BACL</name>
<evidence type="ECO:0000313" key="3">
    <source>
        <dbReference type="Proteomes" id="UP001310386"/>
    </source>
</evidence>
<dbReference type="RefSeq" id="WP_371753208.1">
    <property type="nucleotide sequence ID" value="NZ_JAYJLD010000005.1"/>
</dbReference>
<comment type="caution">
    <text evidence="2">The sequence shown here is derived from an EMBL/GenBank/DDBJ whole genome shotgun (WGS) entry which is preliminary data.</text>
</comment>
<feature type="region of interest" description="Disordered" evidence="1">
    <location>
        <begin position="46"/>
        <end position="73"/>
    </location>
</feature>